<accession>V6JGQ3</accession>
<dbReference type="STRING" id="1352936.M878_45350"/>
<organism evidence="1 2">
    <name type="scientific">Streptomyces roseochromogenus subsp. oscitans DS 12.976</name>
    <dbReference type="NCBI Taxonomy" id="1352936"/>
    <lineage>
        <taxon>Bacteria</taxon>
        <taxon>Bacillati</taxon>
        <taxon>Actinomycetota</taxon>
        <taxon>Actinomycetes</taxon>
        <taxon>Kitasatosporales</taxon>
        <taxon>Streptomycetaceae</taxon>
        <taxon>Streptomyces</taxon>
    </lineage>
</organism>
<dbReference type="HOGENOM" id="CLU_1915961_0_0_11"/>
<protein>
    <submittedName>
        <fullName evidence="1">Uncharacterized protein</fullName>
    </submittedName>
</protein>
<dbReference type="PATRIC" id="fig|1352936.5.peg.9428"/>
<evidence type="ECO:0000313" key="2">
    <source>
        <dbReference type="Proteomes" id="UP000017984"/>
    </source>
</evidence>
<proteinExistence type="predicted"/>
<gene>
    <name evidence="1" type="ORF">M878_45350</name>
</gene>
<dbReference type="Proteomes" id="UP000017984">
    <property type="component" value="Chromosome"/>
</dbReference>
<dbReference type="EMBL" id="AWQX01000393">
    <property type="protein sequence ID" value="EST18316.1"/>
    <property type="molecule type" value="Genomic_DNA"/>
</dbReference>
<reference evidence="1 2" key="1">
    <citation type="journal article" date="2014" name="Genome Announc.">
        <title>Draft Genome Sequence of Streptomyces roseochromogenes subsp. oscitans DS 12.976, Producer of the Aminocoumarin Antibiotic Clorobiocin.</title>
        <authorList>
            <person name="Ruckert C."/>
            <person name="Kalinowski J."/>
            <person name="Heide L."/>
            <person name="Apel A.K."/>
        </authorList>
    </citation>
    <scope>NUCLEOTIDE SEQUENCE [LARGE SCALE GENOMIC DNA]</scope>
    <source>
        <strain evidence="1 2">DS 12.976</strain>
    </source>
</reference>
<comment type="caution">
    <text evidence="1">The sequence shown here is derived from an EMBL/GenBank/DDBJ whole genome shotgun (WGS) entry which is preliminary data.</text>
</comment>
<keyword evidence="2" id="KW-1185">Reference proteome</keyword>
<sequence length="132" mass="14301">MFMAVFLPATSASAATGGCNPHIKVNGWDVGVCISDRNTSAVTADVYLNVVPGPQPSNCRMYIEIWSDAGLEAPRDDGHPCAARSSSYVYTVQGQPARLKIIRCYRGLHAHAFYYVGSTMHIGDSPHFDYGC</sequence>
<name>V6JGQ3_STRRC</name>
<evidence type="ECO:0000313" key="1">
    <source>
        <dbReference type="EMBL" id="EST18316.1"/>
    </source>
</evidence>
<dbReference type="AlphaFoldDB" id="V6JGQ3"/>